<dbReference type="EMBL" id="GL439539">
    <property type="protein sequence ID" value="EFN67118.1"/>
    <property type="molecule type" value="Genomic_DNA"/>
</dbReference>
<dbReference type="OMA" id="QHENGTD"/>
<accession>E2AHG3</accession>
<evidence type="ECO:0000313" key="3">
    <source>
        <dbReference type="Proteomes" id="UP000000311"/>
    </source>
</evidence>
<evidence type="ECO:0000313" key="2">
    <source>
        <dbReference type="EMBL" id="EFN67118.1"/>
    </source>
</evidence>
<dbReference type="Proteomes" id="UP000000311">
    <property type="component" value="Unassembled WGS sequence"/>
</dbReference>
<reference evidence="2 3" key="1">
    <citation type="journal article" date="2010" name="Science">
        <title>Genomic comparison of the ants Camponotus floridanus and Harpegnathos saltator.</title>
        <authorList>
            <person name="Bonasio R."/>
            <person name="Zhang G."/>
            <person name="Ye C."/>
            <person name="Mutti N.S."/>
            <person name="Fang X."/>
            <person name="Qin N."/>
            <person name="Donahue G."/>
            <person name="Yang P."/>
            <person name="Li Q."/>
            <person name="Li C."/>
            <person name="Zhang P."/>
            <person name="Huang Z."/>
            <person name="Berger S.L."/>
            <person name="Reinberg D."/>
            <person name="Wang J."/>
            <person name="Liebig J."/>
        </authorList>
    </citation>
    <scope>NUCLEOTIDE SEQUENCE [LARGE SCALE GENOMIC DNA]</scope>
    <source>
        <strain evidence="3">C129</strain>
    </source>
</reference>
<feature type="region of interest" description="Disordered" evidence="1">
    <location>
        <begin position="139"/>
        <end position="181"/>
    </location>
</feature>
<evidence type="ECO:0000256" key="1">
    <source>
        <dbReference type="SAM" id="MobiDB-lite"/>
    </source>
</evidence>
<keyword evidence="3" id="KW-1185">Reference proteome</keyword>
<dbReference type="InParanoid" id="E2AHG3"/>
<dbReference type="AlphaFoldDB" id="E2AHG3"/>
<protein>
    <submittedName>
        <fullName evidence="2">Uncharacterized protein</fullName>
    </submittedName>
</protein>
<name>E2AHG3_CAMFO</name>
<feature type="compositionally biased region" description="Acidic residues" evidence="1">
    <location>
        <begin position="51"/>
        <end position="75"/>
    </location>
</feature>
<sequence length="230" mass="25665">MDPNNPVSSNSGQFDVNATFIKQQQQQQIMDPDLNHVICGMTRNGKHQDSDGNDDYYDYGDLGPETDVDGGEDANDVNRFQDHLVTSSSREKSPMEIGVDDENDSKKEDLLNRDNANVSPMDSVVSDNRVILSDWDVRCDEKPRDNDDDDNDNEELRVESTTGTHTLVDDDESPPSPRDASKCTLSVVKTRLCAELVYGYAYRAVSNLFVSLANYISASFASHVFGLRKK</sequence>
<feature type="region of interest" description="Disordered" evidence="1">
    <location>
        <begin position="41"/>
        <end position="123"/>
    </location>
</feature>
<dbReference type="OrthoDB" id="416093at2759"/>
<proteinExistence type="predicted"/>
<organism evidence="3">
    <name type="scientific">Camponotus floridanus</name>
    <name type="common">Florida carpenter ant</name>
    <dbReference type="NCBI Taxonomy" id="104421"/>
    <lineage>
        <taxon>Eukaryota</taxon>
        <taxon>Metazoa</taxon>
        <taxon>Ecdysozoa</taxon>
        <taxon>Arthropoda</taxon>
        <taxon>Hexapoda</taxon>
        <taxon>Insecta</taxon>
        <taxon>Pterygota</taxon>
        <taxon>Neoptera</taxon>
        <taxon>Endopterygota</taxon>
        <taxon>Hymenoptera</taxon>
        <taxon>Apocrita</taxon>
        <taxon>Aculeata</taxon>
        <taxon>Formicoidea</taxon>
        <taxon>Formicidae</taxon>
        <taxon>Formicinae</taxon>
        <taxon>Camponotus</taxon>
    </lineage>
</organism>
<gene>
    <name evidence="2" type="ORF">EAG_12101</name>
</gene>